<dbReference type="Proteomes" id="UP000199205">
    <property type="component" value="Unassembled WGS sequence"/>
</dbReference>
<dbReference type="GO" id="GO:0016747">
    <property type="term" value="F:acyltransferase activity, transferring groups other than amino-acyl groups"/>
    <property type="evidence" value="ECO:0007669"/>
    <property type="project" value="InterPro"/>
</dbReference>
<name>A0A1C3UJN4_9HYPH</name>
<evidence type="ECO:0000313" key="3">
    <source>
        <dbReference type="Proteomes" id="UP000199205"/>
    </source>
</evidence>
<gene>
    <name evidence="2" type="ORF">GA0061101_102510</name>
</gene>
<sequence>MAEHQAPTAPTNTVVLIEPSLLNLQGFEEALARGWSPDPRRQQDKVYAEAELEMLRHDRAGFLSRLISSEVIATSVSNRAPQYLAIQPFWIWDGGFCGYITLRHLPGTTRFPLHVPGHVGYSIVPWKQGRGYATQALLLLLPIAAKTGLARITVICNENNLASRRVIEKAGGMLQRTGTDPSDSPDITKLFFDLPTTHN</sequence>
<feature type="domain" description="N-acetyltransferase" evidence="1">
    <location>
        <begin position="93"/>
        <end position="171"/>
    </location>
</feature>
<dbReference type="PANTHER" id="PTHR39173">
    <property type="entry name" value="ACETYLTRANSFERASE"/>
    <property type="match status" value="1"/>
</dbReference>
<dbReference type="OrthoDB" id="5293267at2"/>
<proteinExistence type="predicted"/>
<dbReference type="Gene3D" id="3.40.630.30">
    <property type="match status" value="1"/>
</dbReference>
<accession>A0A1C3UJN4</accession>
<evidence type="ECO:0000313" key="2">
    <source>
        <dbReference type="EMBL" id="SCB15658.1"/>
    </source>
</evidence>
<dbReference type="PANTHER" id="PTHR39173:SF1">
    <property type="entry name" value="ACETYLTRANSFERASE"/>
    <property type="match status" value="1"/>
</dbReference>
<reference evidence="2 3" key="1">
    <citation type="submission" date="2016-08" db="EMBL/GenBank/DDBJ databases">
        <authorList>
            <person name="Seilhamer J.J."/>
        </authorList>
    </citation>
    <scope>NUCLEOTIDE SEQUENCE [LARGE SCALE GENOMIC DNA]</scope>
    <source>
        <strain evidence="2 3">P1-7</strain>
    </source>
</reference>
<dbReference type="SUPFAM" id="SSF55729">
    <property type="entry name" value="Acyl-CoA N-acyltransferases (Nat)"/>
    <property type="match status" value="1"/>
</dbReference>
<evidence type="ECO:0000259" key="1">
    <source>
        <dbReference type="Pfam" id="PF13302"/>
    </source>
</evidence>
<organism evidence="2 3">
    <name type="scientific">Rhizobium lusitanum</name>
    <dbReference type="NCBI Taxonomy" id="293958"/>
    <lineage>
        <taxon>Bacteria</taxon>
        <taxon>Pseudomonadati</taxon>
        <taxon>Pseudomonadota</taxon>
        <taxon>Alphaproteobacteria</taxon>
        <taxon>Hyphomicrobiales</taxon>
        <taxon>Rhizobiaceae</taxon>
        <taxon>Rhizobium/Agrobacterium group</taxon>
        <taxon>Rhizobium</taxon>
    </lineage>
</organism>
<dbReference type="AlphaFoldDB" id="A0A1C3UJN4"/>
<dbReference type="RefSeq" id="WP_037196735.1">
    <property type="nucleotide sequence ID" value="NZ_FMAF01000002.1"/>
</dbReference>
<dbReference type="EMBL" id="FMAF01000002">
    <property type="protein sequence ID" value="SCB15658.1"/>
    <property type="molecule type" value="Genomic_DNA"/>
</dbReference>
<dbReference type="Pfam" id="PF13302">
    <property type="entry name" value="Acetyltransf_3"/>
    <property type="match status" value="1"/>
</dbReference>
<dbReference type="InterPro" id="IPR000182">
    <property type="entry name" value="GNAT_dom"/>
</dbReference>
<dbReference type="InterPro" id="IPR016181">
    <property type="entry name" value="Acyl_CoA_acyltransferase"/>
</dbReference>
<keyword evidence="2" id="KW-0808">Transferase</keyword>
<protein>
    <submittedName>
        <fullName evidence="2">Predicted acetyltransferase</fullName>
    </submittedName>
</protein>